<feature type="compositionally biased region" description="Pro residues" evidence="6">
    <location>
        <begin position="64"/>
        <end position="73"/>
    </location>
</feature>
<evidence type="ECO:0000256" key="3">
    <source>
        <dbReference type="ARBA" id="ARBA00022692"/>
    </source>
</evidence>
<feature type="transmembrane region" description="Helical" evidence="7">
    <location>
        <begin position="86"/>
        <end position="112"/>
    </location>
</feature>
<feature type="transmembrane region" description="Helical" evidence="7">
    <location>
        <begin position="153"/>
        <end position="173"/>
    </location>
</feature>
<evidence type="ECO:0000259" key="8">
    <source>
        <dbReference type="PROSITE" id="PS50850"/>
    </source>
</evidence>
<proteinExistence type="predicted"/>
<evidence type="ECO:0000313" key="9">
    <source>
        <dbReference type="EMBL" id="KAJ4389775.1"/>
    </source>
</evidence>
<feature type="domain" description="Major facilitator superfamily (MFS) profile" evidence="8">
    <location>
        <begin position="89"/>
        <end position="575"/>
    </location>
</feature>
<evidence type="ECO:0000256" key="2">
    <source>
        <dbReference type="ARBA" id="ARBA00022448"/>
    </source>
</evidence>
<feature type="region of interest" description="Disordered" evidence="6">
    <location>
        <begin position="1"/>
        <end position="76"/>
    </location>
</feature>
<feature type="transmembrane region" description="Helical" evidence="7">
    <location>
        <begin position="445"/>
        <end position="467"/>
    </location>
</feature>
<organism evidence="9 10">
    <name type="scientific">Gnomoniopsis smithogilvyi</name>
    <dbReference type="NCBI Taxonomy" id="1191159"/>
    <lineage>
        <taxon>Eukaryota</taxon>
        <taxon>Fungi</taxon>
        <taxon>Dikarya</taxon>
        <taxon>Ascomycota</taxon>
        <taxon>Pezizomycotina</taxon>
        <taxon>Sordariomycetes</taxon>
        <taxon>Sordariomycetidae</taxon>
        <taxon>Diaporthales</taxon>
        <taxon>Gnomoniaceae</taxon>
        <taxon>Gnomoniopsis</taxon>
    </lineage>
</organism>
<feature type="transmembrane region" description="Helical" evidence="7">
    <location>
        <begin position="552"/>
        <end position="570"/>
    </location>
</feature>
<dbReference type="Gene3D" id="1.20.1250.20">
    <property type="entry name" value="MFS general substrate transporter like domains"/>
    <property type="match status" value="2"/>
</dbReference>
<comment type="caution">
    <text evidence="9">The sequence shown here is derived from an EMBL/GenBank/DDBJ whole genome shotgun (WGS) entry which is preliminary data.</text>
</comment>
<feature type="region of interest" description="Disordered" evidence="6">
    <location>
        <begin position="578"/>
        <end position="598"/>
    </location>
</feature>
<keyword evidence="2" id="KW-0813">Transport</keyword>
<reference evidence="9" key="1">
    <citation type="submission" date="2022-10" db="EMBL/GenBank/DDBJ databases">
        <title>Tapping the CABI collections for fungal endophytes: first genome assemblies for Collariella, Neodidymelliopsis, Ascochyta clinopodiicola, Didymella pomorum, Didymosphaeria variabile, Neocosmospora piperis and Neocucurbitaria cava.</title>
        <authorList>
            <person name="Hill R."/>
        </authorList>
    </citation>
    <scope>NUCLEOTIDE SEQUENCE</scope>
    <source>
        <strain evidence="9">IMI 355082</strain>
    </source>
</reference>
<name>A0A9W8YTG7_9PEZI</name>
<dbReference type="Pfam" id="PF07690">
    <property type="entry name" value="MFS_1"/>
    <property type="match status" value="1"/>
</dbReference>
<evidence type="ECO:0000256" key="1">
    <source>
        <dbReference type="ARBA" id="ARBA00004141"/>
    </source>
</evidence>
<feature type="transmembrane region" description="Helical" evidence="7">
    <location>
        <begin position="124"/>
        <end position="146"/>
    </location>
</feature>
<feature type="transmembrane region" description="Helical" evidence="7">
    <location>
        <begin position="216"/>
        <end position="236"/>
    </location>
</feature>
<keyword evidence="5 7" id="KW-0472">Membrane</keyword>
<feature type="compositionally biased region" description="Low complexity" evidence="6">
    <location>
        <begin position="45"/>
        <end position="54"/>
    </location>
</feature>
<dbReference type="OrthoDB" id="10021397at2759"/>
<dbReference type="GO" id="GO:0005886">
    <property type="term" value="C:plasma membrane"/>
    <property type="evidence" value="ECO:0007669"/>
    <property type="project" value="TreeGrafter"/>
</dbReference>
<keyword evidence="10" id="KW-1185">Reference proteome</keyword>
<feature type="compositionally biased region" description="Polar residues" evidence="6">
    <location>
        <begin position="1"/>
        <end position="15"/>
    </location>
</feature>
<evidence type="ECO:0000256" key="4">
    <source>
        <dbReference type="ARBA" id="ARBA00022989"/>
    </source>
</evidence>
<protein>
    <recommendedName>
        <fullName evidence="8">Major facilitator superfamily (MFS) profile domain-containing protein</fullName>
    </recommendedName>
</protein>
<gene>
    <name evidence="9" type="ORF">N0V93_007247</name>
</gene>
<feature type="transmembrane region" description="Helical" evidence="7">
    <location>
        <begin position="283"/>
        <end position="304"/>
    </location>
</feature>
<feature type="transmembrane region" description="Helical" evidence="7">
    <location>
        <begin position="179"/>
        <end position="204"/>
    </location>
</feature>
<evidence type="ECO:0000256" key="7">
    <source>
        <dbReference type="SAM" id="Phobius"/>
    </source>
</evidence>
<dbReference type="EMBL" id="JAPEVB010000004">
    <property type="protein sequence ID" value="KAJ4389775.1"/>
    <property type="molecule type" value="Genomic_DNA"/>
</dbReference>
<dbReference type="CDD" id="cd17502">
    <property type="entry name" value="MFS_Azr1_MDR_like"/>
    <property type="match status" value="1"/>
</dbReference>
<feature type="transmembrane region" description="Helical" evidence="7">
    <location>
        <begin position="310"/>
        <end position="331"/>
    </location>
</feature>
<feature type="transmembrane region" description="Helical" evidence="7">
    <location>
        <begin position="378"/>
        <end position="400"/>
    </location>
</feature>
<sequence length="632" mass="68093">MSRSTTPASLASSHTAVDKYERSSGKDHRSMELDRQGKNERRRSSVLSLITSSSENVAAKQKGAPPPGPPGPGGPNNLYQPGTLKFWLTLVSNFLAMFLVALDRTIVATAIPQITDDFHSLGDIGWYGSAYMLTTAASQLVFGRLYKFYHMKWVFLSCVVIFEIGSAICGAAPSSAIFILGRAIAGVGSAGIFSGAMMIMIPMIPLPKRPMFQSMFGMIFGLASVMGPLVGGAFTTKATWRWCFYINLPIGAFTLFFMLFFWNPPARKVEPAPLSTHIKRLDPIGTVLFIPSIVCLLLALQWGGSTYAWSSWRIIVLFSVFGALLVAFATVQILTPETASIPVRIITQRSVFCATMFTFFIAGSMLMLVYYLPIWFQTVKLVAALNSGVYTLPLVLALVVSSIMNGIATQKIGYYMPSMLLSPSIMAIGEGLLSTLTRSAPQSHWISFQFLSGFGLGMGMQTGSLAVQTVLPMADVSMGVALIFFAQQLGGAVFTTVGQTILSNLLVAKLSLIKGIDVESIINNGATELVHLVPAEDIDQVISVYDFALTKIFLAAMGLAFAALISACGMEWKSIKKDQTGPPGAGGKPEVQNGVPVQGGREVDMYLYRSRDVEMGRGSRAGGLELGSVGRK</sequence>
<evidence type="ECO:0000256" key="5">
    <source>
        <dbReference type="ARBA" id="ARBA00023136"/>
    </source>
</evidence>
<dbReference type="InterPro" id="IPR036259">
    <property type="entry name" value="MFS_trans_sf"/>
</dbReference>
<dbReference type="InterPro" id="IPR020846">
    <property type="entry name" value="MFS_dom"/>
</dbReference>
<feature type="compositionally biased region" description="Basic and acidic residues" evidence="6">
    <location>
        <begin position="16"/>
        <end position="43"/>
    </location>
</feature>
<comment type="subcellular location">
    <subcellularLocation>
        <location evidence="1">Membrane</location>
        <topology evidence="1">Multi-pass membrane protein</topology>
    </subcellularLocation>
</comment>
<accession>A0A9W8YTG7</accession>
<feature type="transmembrane region" description="Helical" evidence="7">
    <location>
        <begin position="351"/>
        <end position="372"/>
    </location>
</feature>
<dbReference type="GO" id="GO:0022857">
    <property type="term" value="F:transmembrane transporter activity"/>
    <property type="evidence" value="ECO:0007669"/>
    <property type="project" value="InterPro"/>
</dbReference>
<dbReference type="SUPFAM" id="SSF103473">
    <property type="entry name" value="MFS general substrate transporter"/>
    <property type="match status" value="2"/>
</dbReference>
<dbReference type="PANTHER" id="PTHR23501:SF201">
    <property type="entry name" value="MFS AFLATOXIN EFFLUX PUMP"/>
    <property type="match status" value="1"/>
</dbReference>
<dbReference type="InterPro" id="IPR011701">
    <property type="entry name" value="MFS"/>
</dbReference>
<evidence type="ECO:0000256" key="6">
    <source>
        <dbReference type="SAM" id="MobiDB-lite"/>
    </source>
</evidence>
<dbReference type="FunFam" id="1.20.1250.20:FF:000196">
    <property type="entry name" value="MFS toxin efflux pump (AflT)"/>
    <property type="match status" value="1"/>
</dbReference>
<dbReference type="Proteomes" id="UP001140453">
    <property type="component" value="Unassembled WGS sequence"/>
</dbReference>
<evidence type="ECO:0000313" key="10">
    <source>
        <dbReference type="Proteomes" id="UP001140453"/>
    </source>
</evidence>
<dbReference type="AlphaFoldDB" id="A0A9W8YTG7"/>
<feature type="transmembrane region" description="Helical" evidence="7">
    <location>
        <begin position="479"/>
        <end position="502"/>
    </location>
</feature>
<dbReference type="PANTHER" id="PTHR23501">
    <property type="entry name" value="MAJOR FACILITATOR SUPERFAMILY"/>
    <property type="match status" value="1"/>
</dbReference>
<keyword evidence="4 7" id="KW-1133">Transmembrane helix</keyword>
<keyword evidence="3 7" id="KW-0812">Transmembrane</keyword>
<dbReference type="PROSITE" id="PS50850">
    <property type="entry name" value="MFS"/>
    <property type="match status" value="1"/>
</dbReference>
<feature type="transmembrane region" description="Helical" evidence="7">
    <location>
        <begin position="242"/>
        <end position="262"/>
    </location>
</feature>
<dbReference type="FunFam" id="1.20.1720.10:FF:000012">
    <property type="entry name" value="MFS toxin efflux pump (AflT)"/>
    <property type="match status" value="1"/>
</dbReference>